<dbReference type="GO" id="GO:0004984">
    <property type="term" value="F:olfactory receptor activity"/>
    <property type="evidence" value="ECO:0007669"/>
    <property type="project" value="InterPro"/>
</dbReference>
<evidence type="ECO:0000256" key="1">
    <source>
        <dbReference type="ARBA" id="ARBA00004651"/>
    </source>
</evidence>
<keyword evidence="12" id="KW-1185">Reference proteome</keyword>
<comment type="similarity">
    <text evidence="10">Belongs to the insect chemoreceptor superfamily. Heteromeric odorant receptor channel (TC 1.A.69) family.</text>
</comment>
<dbReference type="Pfam" id="PF02949">
    <property type="entry name" value="7tm_6"/>
    <property type="match status" value="1"/>
</dbReference>
<dbReference type="AlphaFoldDB" id="A0A7M7GPD2"/>
<dbReference type="GO" id="GO:0005886">
    <property type="term" value="C:plasma membrane"/>
    <property type="evidence" value="ECO:0007669"/>
    <property type="project" value="UniProtKB-SubCell"/>
</dbReference>
<evidence type="ECO:0000256" key="7">
    <source>
        <dbReference type="ARBA" id="ARBA00023136"/>
    </source>
</evidence>
<accession>A0A8B6YWG8</accession>
<evidence type="ECO:0000313" key="11">
    <source>
        <dbReference type="EnsemblMetazoa" id="XP_006562027"/>
    </source>
</evidence>
<organism evidence="11">
    <name type="scientific">Apis mellifera</name>
    <name type="common">Honeybee</name>
    <dbReference type="NCBI Taxonomy" id="7460"/>
    <lineage>
        <taxon>Eukaryota</taxon>
        <taxon>Metazoa</taxon>
        <taxon>Ecdysozoa</taxon>
        <taxon>Arthropoda</taxon>
        <taxon>Hexapoda</taxon>
        <taxon>Insecta</taxon>
        <taxon>Pterygota</taxon>
        <taxon>Neoptera</taxon>
        <taxon>Endopterygota</taxon>
        <taxon>Hymenoptera</taxon>
        <taxon>Apocrita</taxon>
        <taxon>Aculeata</taxon>
        <taxon>Apoidea</taxon>
        <taxon>Anthophila</taxon>
        <taxon>Apidae</taxon>
        <taxon>Apis</taxon>
    </lineage>
</organism>
<dbReference type="GO" id="GO:0005549">
    <property type="term" value="F:odorant binding"/>
    <property type="evidence" value="ECO:0007669"/>
    <property type="project" value="InterPro"/>
</dbReference>
<dbReference type="Proteomes" id="UP000005203">
    <property type="component" value="Linkage group LG4"/>
</dbReference>
<evidence type="ECO:0000256" key="4">
    <source>
        <dbReference type="ARBA" id="ARBA00022692"/>
    </source>
</evidence>
<feature type="transmembrane region" description="Helical" evidence="10">
    <location>
        <begin position="170"/>
        <end position="192"/>
    </location>
</feature>
<dbReference type="GeneID" id="102656904"/>
<keyword evidence="7 10" id="KW-0472">Membrane</keyword>
<sequence>MNVFDNQYRTYRTVLKIVGLWPYDNSIYVRIQRICVLIYFLIVVLVQIFSLVKSEISLRNCIVTFSTTFPTLLFCLRYIYCLTLFSYAELLFDNVHTEEHLLEDTTEIQIQTKYLDISSHIIDIFCWMSFICVASTCIFMLNPVILDVIMPLNKFRLHFSLIFLSNDRRTYIDIFMVLNLIIILIFGLLSIVCSESLTNIFSYYIYRQFDIVSYRIQKIIADLSMPNLPKTDLKFRDIHRVVDIHCHAIEHIHMAANNAATQYLLAIIVCILSFSVNLYRLYKALITMDNRMEIFGCILVVAYHLMIAFYSNYCGQLIIDSNLGIFNELYASTWYRIPLKAQKLLLLMMLRSTVGCELHLSGLFTPSYAGFTSMMSSSFSYCAVIYSIQ</sequence>
<evidence type="ECO:0000256" key="8">
    <source>
        <dbReference type="ARBA" id="ARBA00023170"/>
    </source>
</evidence>
<dbReference type="InterPro" id="IPR004117">
    <property type="entry name" value="7tm6_olfct_rcpt"/>
</dbReference>
<evidence type="ECO:0000256" key="2">
    <source>
        <dbReference type="ARBA" id="ARBA00022475"/>
    </source>
</evidence>
<name>A0A7M7GPD2_APIME</name>
<keyword evidence="3 10" id="KW-0716">Sensory transduction</keyword>
<keyword evidence="4 10" id="KW-0812">Transmembrane</keyword>
<dbReference type="PANTHER" id="PTHR21137">
    <property type="entry name" value="ODORANT RECEPTOR"/>
    <property type="match status" value="1"/>
</dbReference>
<evidence type="ECO:0000313" key="12">
    <source>
        <dbReference type="Proteomes" id="UP000005203"/>
    </source>
</evidence>
<reference evidence="13" key="2">
    <citation type="submission" date="2025-04" db="UniProtKB">
        <authorList>
            <consortium name="RefSeq"/>
        </authorList>
    </citation>
    <scope>IDENTIFICATION</scope>
    <source>
        <strain evidence="13">DH4</strain>
        <tissue evidence="13">Whole body</tissue>
    </source>
</reference>
<evidence type="ECO:0000256" key="9">
    <source>
        <dbReference type="ARBA" id="ARBA00023224"/>
    </source>
</evidence>
<feature type="transmembrane region" description="Helical" evidence="10">
    <location>
        <begin position="31"/>
        <end position="49"/>
    </location>
</feature>
<dbReference type="GO" id="GO:0007165">
    <property type="term" value="P:signal transduction"/>
    <property type="evidence" value="ECO:0007669"/>
    <property type="project" value="UniProtKB-KW"/>
</dbReference>
<proteinExistence type="inferred from homology"/>
<reference evidence="11" key="1">
    <citation type="submission" date="2021-01" db="UniProtKB">
        <authorList>
            <consortium name="EnsemblMetazoa"/>
        </authorList>
    </citation>
    <scope>IDENTIFICATION</scope>
    <source>
        <strain evidence="11">DH4</strain>
    </source>
</reference>
<dbReference type="OrthoDB" id="7552791at2759"/>
<feature type="transmembrane region" description="Helical" evidence="10">
    <location>
        <begin position="61"/>
        <end position="80"/>
    </location>
</feature>
<dbReference type="KEGG" id="ame:102656904"/>
<dbReference type="PANTHER" id="PTHR21137:SF35">
    <property type="entry name" value="ODORANT RECEPTOR 19A-RELATED"/>
    <property type="match status" value="1"/>
</dbReference>
<evidence type="ECO:0000256" key="5">
    <source>
        <dbReference type="ARBA" id="ARBA00022725"/>
    </source>
</evidence>
<evidence type="ECO:0000256" key="10">
    <source>
        <dbReference type="RuleBase" id="RU351113"/>
    </source>
</evidence>
<keyword evidence="6 10" id="KW-1133">Transmembrane helix</keyword>
<dbReference type="RefSeq" id="XP_006562027.2">
    <property type="nucleotide sequence ID" value="XM_006561964.3"/>
</dbReference>
<dbReference type="EnsemblMetazoa" id="XM_006561964">
    <property type="protein sequence ID" value="XP_006562027"/>
    <property type="gene ID" value="LOC102656904"/>
</dbReference>
<comment type="caution">
    <text evidence="10">Lacks conserved residue(s) required for the propagation of feature annotation.</text>
</comment>
<comment type="subcellular location">
    <subcellularLocation>
        <location evidence="1 10">Cell membrane</location>
        <topology evidence="1 10">Multi-pass membrane protein</topology>
    </subcellularLocation>
</comment>
<feature type="transmembrane region" description="Helical" evidence="10">
    <location>
        <begin position="294"/>
        <end position="313"/>
    </location>
</feature>
<evidence type="ECO:0000256" key="3">
    <source>
        <dbReference type="ARBA" id="ARBA00022606"/>
    </source>
</evidence>
<feature type="transmembrane region" description="Helical" evidence="10">
    <location>
        <begin position="263"/>
        <end position="282"/>
    </location>
</feature>
<protein>
    <recommendedName>
        <fullName evidence="10">Odorant receptor</fullName>
    </recommendedName>
</protein>
<keyword evidence="8 10" id="KW-0675">Receptor</keyword>
<keyword evidence="2" id="KW-1003">Cell membrane</keyword>
<evidence type="ECO:0000256" key="6">
    <source>
        <dbReference type="ARBA" id="ARBA00022989"/>
    </source>
</evidence>
<keyword evidence="9 10" id="KW-0807">Transducer</keyword>
<feature type="transmembrane region" description="Helical" evidence="10">
    <location>
        <begin position="121"/>
        <end position="149"/>
    </location>
</feature>
<accession>A0A7M7GPD2</accession>
<evidence type="ECO:0000313" key="13">
    <source>
        <dbReference type="RefSeq" id="XP_006562027.2"/>
    </source>
</evidence>
<gene>
    <name evidence="13" type="primary">LOC102656904</name>
</gene>
<keyword evidence="5 10" id="KW-0552">Olfaction</keyword>